<proteinExistence type="predicted"/>
<accession>A0A1G8A8L3</accession>
<protein>
    <submittedName>
        <fullName evidence="3">Rhamnogalacturonyl hydrolase YesR</fullName>
    </submittedName>
</protein>
<dbReference type="InterPro" id="IPR008928">
    <property type="entry name" value="6-hairpin_glycosidase_sf"/>
</dbReference>
<dbReference type="PANTHER" id="PTHR33886:SF8">
    <property type="entry name" value="UNSATURATED RHAMNOGALACTURONAN HYDROLASE (EUROFUNG)"/>
    <property type="match status" value="1"/>
</dbReference>
<keyword evidence="1 3" id="KW-0378">Hydrolase</keyword>
<gene>
    <name evidence="3" type="ORF">SAMN04488121_109161</name>
</gene>
<dbReference type="SUPFAM" id="SSF48208">
    <property type="entry name" value="Six-hairpin glycosidases"/>
    <property type="match status" value="1"/>
</dbReference>
<dbReference type="RefSeq" id="WP_089836949.1">
    <property type="nucleotide sequence ID" value="NZ_FNBN01000009.1"/>
</dbReference>
<dbReference type="STRING" id="104663.SAMN04488121_109161"/>
<evidence type="ECO:0000313" key="3">
    <source>
        <dbReference type="EMBL" id="SDH17213.1"/>
    </source>
</evidence>
<dbReference type="OrthoDB" id="9807186at2"/>
<dbReference type="InterPro" id="IPR052043">
    <property type="entry name" value="PolySaccharide_Degr_Enz"/>
</dbReference>
<reference evidence="3 4" key="1">
    <citation type="submission" date="2016-10" db="EMBL/GenBank/DDBJ databases">
        <authorList>
            <person name="de Groot N.N."/>
        </authorList>
    </citation>
    <scope>NUCLEOTIDE SEQUENCE [LARGE SCALE GENOMIC DNA]</scope>
    <source>
        <strain evidence="3 4">DSM 527</strain>
    </source>
</reference>
<dbReference type="Gene3D" id="1.50.10.10">
    <property type="match status" value="1"/>
</dbReference>
<organism evidence="3 4">
    <name type="scientific">Chitinophaga filiformis</name>
    <name type="common">Myxococcus filiformis</name>
    <name type="synonym">Flexibacter filiformis</name>
    <dbReference type="NCBI Taxonomy" id="104663"/>
    <lineage>
        <taxon>Bacteria</taxon>
        <taxon>Pseudomonadati</taxon>
        <taxon>Bacteroidota</taxon>
        <taxon>Chitinophagia</taxon>
        <taxon>Chitinophagales</taxon>
        <taxon>Chitinophagaceae</taxon>
        <taxon>Chitinophaga</taxon>
    </lineage>
</organism>
<dbReference type="Proteomes" id="UP000199045">
    <property type="component" value="Unassembled WGS sequence"/>
</dbReference>
<evidence type="ECO:0000256" key="1">
    <source>
        <dbReference type="ARBA" id="ARBA00022801"/>
    </source>
</evidence>
<dbReference type="EMBL" id="FNBN01000009">
    <property type="protein sequence ID" value="SDH17213.1"/>
    <property type="molecule type" value="Genomic_DNA"/>
</dbReference>
<keyword evidence="2" id="KW-0732">Signal</keyword>
<dbReference type="AlphaFoldDB" id="A0A1G8A8L3"/>
<dbReference type="InterPro" id="IPR010905">
    <property type="entry name" value="Glyco_hydro_88"/>
</dbReference>
<name>A0A1G8A8L3_CHIFI</name>
<feature type="chain" id="PRO_5011609158" evidence="2">
    <location>
        <begin position="24"/>
        <end position="376"/>
    </location>
</feature>
<dbReference type="InterPro" id="IPR012341">
    <property type="entry name" value="6hp_glycosidase-like_sf"/>
</dbReference>
<feature type="signal peptide" evidence="2">
    <location>
        <begin position="1"/>
        <end position="23"/>
    </location>
</feature>
<evidence type="ECO:0000313" key="4">
    <source>
        <dbReference type="Proteomes" id="UP000199045"/>
    </source>
</evidence>
<sequence length="376" mass="42289">MKRKPAGILLSMTVLVHCSVAYSQSAALKHFPKDSSPQEVGKRVANRFIASPHPNFGRSTPPSVITYPEVCAWYGALAFAKESKDNTLTIKLAERFEPLFAADTALVPKPDHVDHTVFGSVPLELYQQTKDPRYLEMGKRIADKQWGTPEGPHVKPEGLAAYKKGLTWQTRMWIDDMFMITAVQAQAYRATGNKEYIDRAAKEMVVYLDSLQQPNGLFYHAPDVPFFWGRGDGWMAAGMSELLRSLPANNPDRPRIMEGYKKMMAALLKYQAQDGMWRQLIDDPASWPETSSTGMFTFAMITGVKQGWLDAKVYGPAARKAWLALVTYIDSNGDVREVCEGTNKKNDRQYYLDRKRITGDMHGQAPLLWCAAALLR</sequence>
<dbReference type="PANTHER" id="PTHR33886">
    <property type="entry name" value="UNSATURATED RHAMNOGALACTURONAN HYDROLASE (EUROFUNG)"/>
    <property type="match status" value="1"/>
</dbReference>
<dbReference type="Pfam" id="PF07470">
    <property type="entry name" value="Glyco_hydro_88"/>
    <property type="match status" value="1"/>
</dbReference>
<dbReference type="GO" id="GO:0016787">
    <property type="term" value="F:hydrolase activity"/>
    <property type="evidence" value="ECO:0007669"/>
    <property type="project" value="UniProtKB-KW"/>
</dbReference>
<dbReference type="GO" id="GO:0005975">
    <property type="term" value="P:carbohydrate metabolic process"/>
    <property type="evidence" value="ECO:0007669"/>
    <property type="project" value="InterPro"/>
</dbReference>
<evidence type="ECO:0000256" key="2">
    <source>
        <dbReference type="SAM" id="SignalP"/>
    </source>
</evidence>